<organism evidence="1 2">
    <name type="scientific">Fukomys damarensis</name>
    <name type="common">Damaraland mole rat</name>
    <name type="synonym">Cryptomys damarensis</name>
    <dbReference type="NCBI Taxonomy" id="885580"/>
    <lineage>
        <taxon>Eukaryota</taxon>
        <taxon>Metazoa</taxon>
        <taxon>Chordata</taxon>
        <taxon>Craniata</taxon>
        <taxon>Vertebrata</taxon>
        <taxon>Euteleostomi</taxon>
        <taxon>Mammalia</taxon>
        <taxon>Eutheria</taxon>
        <taxon>Euarchontoglires</taxon>
        <taxon>Glires</taxon>
        <taxon>Rodentia</taxon>
        <taxon>Hystricomorpha</taxon>
        <taxon>Bathyergidae</taxon>
        <taxon>Fukomys</taxon>
    </lineage>
</organism>
<dbReference type="Proteomes" id="UP000028990">
    <property type="component" value="Unassembled WGS sequence"/>
</dbReference>
<evidence type="ECO:0000313" key="2">
    <source>
        <dbReference type="Proteomes" id="UP000028990"/>
    </source>
</evidence>
<dbReference type="EMBL" id="KN123014">
    <property type="protein sequence ID" value="KFO27110.1"/>
    <property type="molecule type" value="Genomic_DNA"/>
</dbReference>
<accession>A0A091DA30</accession>
<proteinExistence type="predicted"/>
<protein>
    <submittedName>
        <fullName evidence="1">Uncharacterized protein</fullName>
    </submittedName>
</protein>
<sequence>MNAAGTWRLQERMQEVPRAEYGPEGFRRDLKWARESGWASSAVQPAYCSCPPCVNDGAAGVVRRYLGFTEPHTDRTACSTEPQRRQEEEQVLVPDLRFEATSECHSRLCGY</sequence>
<reference evidence="1 2" key="1">
    <citation type="submission" date="2013-11" db="EMBL/GenBank/DDBJ databases">
        <title>The Damaraland mole rat (Fukomys damarensis) genome and evolution of African mole rats.</title>
        <authorList>
            <person name="Gladyshev V.N."/>
            <person name="Fang X."/>
        </authorList>
    </citation>
    <scope>NUCLEOTIDE SEQUENCE [LARGE SCALE GENOMIC DNA]</scope>
    <source>
        <tissue evidence="1">Liver</tissue>
    </source>
</reference>
<dbReference type="AlphaFoldDB" id="A0A091DA30"/>
<name>A0A091DA30_FUKDA</name>
<gene>
    <name evidence="1" type="ORF">H920_11515</name>
</gene>
<evidence type="ECO:0000313" key="1">
    <source>
        <dbReference type="EMBL" id="KFO27110.1"/>
    </source>
</evidence>
<keyword evidence="2" id="KW-1185">Reference proteome</keyword>